<reference evidence="4" key="1">
    <citation type="submission" date="2020-05" db="EMBL/GenBank/DDBJ databases">
        <title>Frigoriglobus tundricola gen. nov., sp. nov., a psychrotolerant cellulolytic planctomycete of the family Gemmataceae with two divergent copies of 16S rRNA gene.</title>
        <authorList>
            <person name="Kulichevskaya I.S."/>
            <person name="Ivanova A.A."/>
            <person name="Naumoff D.G."/>
            <person name="Beletsky A.V."/>
            <person name="Rijpstra W.I.C."/>
            <person name="Sinninghe Damste J.S."/>
            <person name="Mardanov A.V."/>
            <person name="Ravin N.V."/>
            <person name="Dedysh S.N."/>
        </authorList>
    </citation>
    <scope>NUCLEOTIDE SEQUENCE [LARGE SCALE GENOMIC DNA]</scope>
    <source>
        <strain evidence="4">PL17</strain>
    </source>
</reference>
<dbReference type="NCBIfam" id="NF033545">
    <property type="entry name" value="transpos_IS630"/>
    <property type="match status" value="1"/>
</dbReference>
<sequence>MSRPLGTADDLERRRTQAVQAVTAGESRATVAKVLGVHLKTVARWVRAARAPGGLAGKPHPGPTPGLTDTDLTRLTELLVQGAKAHGWNNQLWTAARVAQLIEREFGIRYHPEHVRSILKRRLGWTSQKPRRKARERNDKEVARWAGDEFPRIVRQAWERSAHVVFLDESGFFLTPTVRRTLAPRGKTPVLEAWDRRDRLSAISAITLSPVRGHPNLYFEVYPHHIYGDQVVAFLADLHRRLGPLTVVWDRGPIHDKAGVVREWLRKHPGVVTEKLPAYAPDLNPDEGVWGWTKYGQLANLAADNTDRSRSQVRRRHISELICRRREGIRIRPGAVSVPARHCGVRGWRR</sequence>
<dbReference type="EMBL" id="CP053452">
    <property type="protein sequence ID" value="QJW95754.1"/>
    <property type="molecule type" value="Genomic_DNA"/>
</dbReference>
<dbReference type="RefSeq" id="WP_171471483.1">
    <property type="nucleotide sequence ID" value="NZ_CP053452.2"/>
</dbReference>
<dbReference type="Proteomes" id="UP000503447">
    <property type="component" value="Chromosome"/>
</dbReference>
<keyword evidence="4" id="KW-1185">Reference proteome</keyword>
<name>A0A6M5YQI0_9BACT</name>
<dbReference type="InterPro" id="IPR025959">
    <property type="entry name" value="Winged_HTH_dom"/>
</dbReference>
<dbReference type="InterPro" id="IPR009057">
    <property type="entry name" value="Homeodomain-like_sf"/>
</dbReference>
<feature type="domain" description="Tc1-like transposase DDE" evidence="1">
    <location>
        <begin position="163"/>
        <end position="300"/>
    </location>
</feature>
<proteinExistence type="predicted"/>
<accession>A0A6M5YQI0</accession>
<dbReference type="Gene3D" id="1.10.10.10">
    <property type="entry name" value="Winged helix-like DNA-binding domain superfamily/Winged helix DNA-binding domain"/>
    <property type="match status" value="1"/>
</dbReference>
<dbReference type="InterPro" id="IPR047655">
    <property type="entry name" value="Transpos_IS630-like"/>
</dbReference>
<evidence type="ECO:0000259" key="2">
    <source>
        <dbReference type="Pfam" id="PF13592"/>
    </source>
</evidence>
<dbReference type="SUPFAM" id="SSF46689">
    <property type="entry name" value="Homeodomain-like"/>
    <property type="match status" value="1"/>
</dbReference>
<evidence type="ECO:0000313" key="4">
    <source>
        <dbReference type="Proteomes" id="UP000503447"/>
    </source>
</evidence>
<dbReference type="Pfam" id="PF13592">
    <property type="entry name" value="HTH_33"/>
    <property type="match status" value="1"/>
</dbReference>
<dbReference type="Pfam" id="PF13358">
    <property type="entry name" value="DDE_3"/>
    <property type="match status" value="1"/>
</dbReference>
<feature type="domain" description="Winged helix-turn helix" evidence="2">
    <location>
        <begin position="90"/>
        <end position="146"/>
    </location>
</feature>
<evidence type="ECO:0000313" key="3">
    <source>
        <dbReference type="EMBL" id="QJW95754.1"/>
    </source>
</evidence>
<dbReference type="KEGG" id="ftj:FTUN_3308"/>
<protein>
    <recommendedName>
        <fullName evidence="5">Transposase</fullName>
    </recommendedName>
</protein>
<gene>
    <name evidence="3" type="ORF">FTUN_3308</name>
</gene>
<evidence type="ECO:0008006" key="5">
    <source>
        <dbReference type="Google" id="ProtNLM"/>
    </source>
</evidence>
<dbReference type="Pfam" id="PF13384">
    <property type="entry name" value="HTH_23"/>
    <property type="match status" value="1"/>
</dbReference>
<organism evidence="3 4">
    <name type="scientific">Frigoriglobus tundricola</name>
    <dbReference type="NCBI Taxonomy" id="2774151"/>
    <lineage>
        <taxon>Bacteria</taxon>
        <taxon>Pseudomonadati</taxon>
        <taxon>Planctomycetota</taxon>
        <taxon>Planctomycetia</taxon>
        <taxon>Gemmatales</taxon>
        <taxon>Gemmataceae</taxon>
        <taxon>Frigoriglobus</taxon>
    </lineage>
</organism>
<dbReference type="GO" id="GO:0003676">
    <property type="term" value="F:nucleic acid binding"/>
    <property type="evidence" value="ECO:0007669"/>
    <property type="project" value="InterPro"/>
</dbReference>
<dbReference type="Gene3D" id="3.30.420.10">
    <property type="entry name" value="Ribonuclease H-like superfamily/Ribonuclease H"/>
    <property type="match status" value="1"/>
</dbReference>
<dbReference type="InterPro" id="IPR036388">
    <property type="entry name" value="WH-like_DNA-bd_sf"/>
</dbReference>
<dbReference type="InterPro" id="IPR036397">
    <property type="entry name" value="RNaseH_sf"/>
</dbReference>
<dbReference type="AlphaFoldDB" id="A0A6M5YQI0"/>
<evidence type="ECO:0000259" key="1">
    <source>
        <dbReference type="Pfam" id="PF13358"/>
    </source>
</evidence>
<dbReference type="InterPro" id="IPR038717">
    <property type="entry name" value="Tc1-like_DDE_dom"/>
</dbReference>